<dbReference type="OrthoDB" id="6030567at2"/>
<sequence>MGLIGSAMAHVESGTMQAQGEAETAKLMLPEGSSAVSARDMEAIKLALHSALSDRAEANPTDFSPLIAELAVVAVWFDGGVAHIGPWELGVRKHQIVLVRRPPPTPTRLFYVARLGRTAEQQWRVSQIDIEVVHGS</sequence>
<organism evidence="1 2">
    <name type="scientific">Montanilutibacter psychrotolerans</name>
    <dbReference type="NCBI Taxonomy" id="1327343"/>
    <lineage>
        <taxon>Bacteria</taxon>
        <taxon>Pseudomonadati</taxon>
        <taxon>Pseudomonadota</taxon>
        <taxon>Gammaproteobacteria</taxon>
        <taxon>Lysobacterales</taxon>
        <taxon>Lysobacteraceae</taxon>
        <taxon>Montanilutibacter</taxon>
    </lineage>
</organism>
<dbReference type="RefSeq" id="WP_123087839.1">
    <property type="nucleotide sequence ID" value="NZ_RIBS01000004.1"/>
</dbReference>
<reference evidence="1 2" key="1">
    <citation type="submission" date="2018-11" db="EMBL/GenBank/DDBJ databases">
        <title>Lysobacter cryohumiis sp. nov., isolated from soil in the Tianshan Mountains, Xinjiang, China.</title>
        <authorList>
            <person name="Luo Y."/>
            <person name="Sheng H."/>
        </authorList>
    </citation>
    <scope>NUCLEOTIDE SEQUENCE [LARGE SCALE GENOMIC DNA]</scope>
    <source>
        <strain evidence="1 2">ZS60</strain>
    </source>
</reference>
<dbReference type="Proteomes" id="UP000267049">
    <property type="component" value="Unassembled WGS sequence"/>
</dbReference>
<accession>A0A3M8SQG6</accession>
<evidence type="ECO:0000313" key="1">
    <source>
        <dbReference type="EMBL" id="RNF83578.1"/>
    </source>
</evidence>
<gene>
    <name evidence="1" type="ORF">EER27_09285</name>
</gene>
<comment type="caution">
    <text evidence="1">The sequence shown here is derived from an EMBL/GenBank/DDBJ whole genome shotgun (WGS) entry which is preliminary data.</text>
</comment>
<keyword evidence="2" id="KW-1185">Reference proteome</keyword>
<name>A0A3M8SQG6_9GAMM</name>
<dbReference type="EMBL" id="RIBS01000004">
    <property type="protein sequence ID" value="RNF83578.1"/>
    <property type="molecule type" value="Genomic_DNA"/>
</dbReference>
<proteinExistence type="predicted"/>
<protein>
    <submittedName>
        <fullName evidence="1">Uncharacterized protein</fullName>
    </submittedName>
</protein>
<dbReference type="AlphaFoldDB" id="A0A3M8SQG6"/>
<evidence type="ECO:0000313" key="2">
    <source>
        <dbReference type="Proteomes" id="UP000267049"/>
    </source>
</evidence>